<evidence type="ECO:0000313" key="2">
    <source>
        <dbReference type="Proteomes" id="UP000585474"/>
    </source>
</evidence>
<dbReference type="EMBL" id="BJWL01000006">
    <property type="protein sequence ID" value="GFY89662.1"/>
    <property type="molecule type" value="Genomic_DNA"/>
</dbReference>
<organism evidence="1 2">
    <name type="scientific">Actinidia rufa</name>
    <dbReference type="NCBI Taxonomy" id="165716"/>
    <lineage>
        <taxon>Eukaryota</taxon>
        <taxon>Viridiplantae</taxon>
        <taxon>Streptophyta</taxon>
        <taxon>Embryophyta</taxon>
        <taxon>Tracheophyta</taxon>
        <taxon>Spermatophyta</taxon>
        <taxon>Magnoliopsida</taxon>
        <taxon>eudicotyledons</taxon>
        <taxon>Gunneridae</taxon>
        <taxon>Pentapetalae</taxon>
        <taxon>asterids</taxon>
        <taxon>Ericales</taxon>
        <taxon>Actinidiaceae</taxon>
        <taxon>Actinidia</taxon>
    </lineage>
</organism>
<dbReference type="Proteomes" id="UP000585474">
    <property type="component" value="Unassembled WGS sequence"/>
</dbReference>
<evidence type="ECO:0000313" key="1">
    <source>
        <dbReference type="EMBL" id="GFY89662.1"/>
    </source>
</evidence>
<dbReference type="Pfam" id="PF14009">
    <property type="entry name" value="PADRE"/>
    <property type="match status" value="1"/>
</dbReference>
<sequence length="152" mass="16486">MGICSSSQITRRGGSMKLPPKAMVIGLDGGLQEFKSPIKACYILSQNPNCFLCTSETMFIGSHVPHVTDDEELQLGQISFLMPISKSQTPLSLQDLCALAIKASTALNNLIFRPFLAGPQLGCEVPDRFDVAEMGSQAVECGSRRTYLDQQS</sequence>
<dbReference type="OrthoDB" id="1919386at2759"/>
<dbReference type="PANTHER" id="PTHR33052">
    <property type="entry name" value="DUF4228 DOMAIN PROTEIN-RELATED"/>
    <property type="match status" value="1"/>
</dbReference>
<keyword evidence="2" id="KW-1185">Reference proteome</keyword>
<dbReference type="AlphaFoldDB" id="A0A7J0ETH5"/>
<accession>A0A7J0ETH5</accession>
<comment type="caution">
    <text evidence="1">The sequence shown here is derived from an EMBL/GenBank/DDBJ whole genome shotgun (WGS) entry which is preliminary data.</text>
</comment>
<protein>
    <submittedName>
        <fullName evidence="1">Uncharacterized protein</fullName>
    </submittedName>
</protein>
<gene>
    <name evidence="1" type="ORF">Acr_06g0016020</name>
</gene>
<proteinExistence type="predicted"/>
<name>A0A7J0ETH5_9ERIC</name>
<dbReference type="InterPro" id="IPR025322">
    <property type="entry name" value="PADRE_dom"/>
</dbReference>
<reference evidence="1 2" key="1">
    <citation type="submission" date="2019-07" db="EMBL/GenBank/DDBJ databases">
        <title>De Novo Assembly of kiwifruit Actinidia rufa.</title>
        <authorList>
            <person name="Sugita-Konishi S."/>
            <person name="Sato K."/>
            <person name="Mori E."/>
            <person name="Abe Y."/>
            <person name="Kisaki G."/>
            <person name="Hamano K."/>
            <person name="Suezawa K."/>
            <person name="Otani M."/>
            <person name="Fukuda T."/>
            <person name="Manabe T."/>
            <person name="Gomi K."/>
            <person name="Tabuchi M."/>
            <person name="Akimitsu K."/>
            <person name="Kataoka I."/>
        </authorList>
    </citation>
    <scope>NUCLEOTIDE SEQUENCE [LARGE SCALE GENOMIC DNA]</scope>
    <source>
        <strain evidence="2">cv. Fuchu</strain>
    </source>
</reference>